<proteinExistence type="predicted"/>
<dbReference type="AlphaFoldDB" id="A0A645DIG3"/>
<keyword evidence="7" id="KW-0479">Metal-binding</keyword>
<dbReference type="GO" id="GO:0008987">
    <property type="term" value="F:quinolinate synthetase A activity"/>
    <property type="evidence" value="ECO:0007669"/>
    <property type="project" value="InterPro"/>
</dbReference>
<dbReference type="PANTHER" id="PTHR30573">
    <property type="entry name" value="QUINOLINATE SYNTHETASE A"/>
    <property type="match status" value="1"/>
</dbReference>
<keyword evidence="8" id="KW-0408">Iron</keyword>
<organism evidence="10">
    <name type="scientific">bioreactor metagenome</name>
    <dbReference type="NCBI Taxonomy" id="1076179"/>
    <lineage>
        <taxon>unclassified sequences</taxon>
        <taxon>metagenomes</taxon>
        <taxon>ecological metagenomes</taxon>
    </lineage>
</organism>
<name>A0A645DIG3_9ZZZZ</name>
<sequence length="308" mass="34982">MLKVEKQKRIRELVKKQNAVILAHYYVADEIQEIADYLGDSLYLSQQAKLSKAKVILFCGVKFMAETAKIISPEKTVLIPDDTATCSLAEHVNVDDCLKWKNSFHNPYLISYINCSTEVKAISNIICTSANALKIVETAPKNASLLFAPDINLGSWLNKELNINMALWNGHCTVHQNYDVGHLLECIKKYPEAEVVAHPECHPNLLKYANFIGSTTAIINYTKKTPNNIFIVLTENGIARQLKIESPKKQFVFIMNQNRENNICLDMKKHNLDNVINALETMEPQINIDEDLRKNAFKAINKMLDFSR</sequence>
<evidence type="ECO:0000256" key="3">
    <source>
        <dbReference type="ARBA" id="ARBA00012669"/>
    </source>
</evidence>
<dbReference type="GO" id="GO:0046872">
    <property type="term" value="F:metal ion binding"/>
    <property type="evidence" value="ECO:0007669"/>
    <property type="project" value="UniProtKB-KW"/>
</dbReference>
<gene>
    <name evidence="10" type="primary">nadA_30</name>
    <name evidence="10" type="ORF">SDC9_136139</name>
</gene>
<evidence type="ECO:0000256" key="7">
    <source>
        <dbReference type="ARBA" id="ARBA00022723"/>
    </source>
</evidence>
<evidence type="ECO:0000256" key="2">
    <source>
        <dbReference type="ARBA" id="ARBA00005065"/>
    </source>
</evidence>
<dbReference type="InterPro" id="IPR036094">
    <property type="entry name" value="NadA_sf"/>
</dbReference>
<keyword evidence="6 10" id="KW-0808">Transferase</keyword>
<dbReference type="Gene3D" id="3.40.50.10800">
    <property type="entry name" value="NadA-like"/>
    <property type="match status" value="3"/>
</dbReference>
<keyword evidence="4" id="KW-0004">4Fe-4S</keyword>
<reference evidence="10" key="1">
    <citation type="submission" date="2019-08" db="EMBL/GenBank/DDBJ databases">
        <authorList>
            <person name="Kucharzyk K."/>
            <person name="Murdoch R.W."/>
            <person name="Higgins S."/>
            <person name="Loffler F."/>
        </authorList>
    </citation>
    <scope>NUCLEOTIDE SEQUENCE</scope>
</reference>
<dbReference type="NCBIfam" id="TIGR00550">
    <property type="entry name" value="nadA"/>
    <property type="match status" value="1"/>
</dbReference>
<evidence type="ECO:0000256" key="9">
    <source>
        <dbReference type="ARBA" id="ARBA00023014"/>
    </source>
</evidence>
<keyword evidence="9" id="KW-0411">Iron-sulfur</keyword>
<dbReference type="GO" id="GO:0051539">
    <property type="term" value="F:4 iron, 4 sulfur cluster binding"/>
    <property type="evidence" value="ECO:0007669"/>
    <property type="project" value="UniProtKB-KW"/>
</dbReference>
<keyword evidence="5" id="KW-0662">Pyridine nucleotide biosynthesis</keyword>
<dbReference type="EMBL" id="VSSQ01036525">
    <property type="protein sequence ID" value="MPM89031.1"/>
    <property type="molecule type" value="Genomic_DNA"/>
</dbReference>
<dbReference type="UniPathway" id="UPA00253">
    <property type="reaction ID" value="UER00327"/>
</dbReference>
<dbReference type="InterPro" id="IPR003473">
    <property type="entry name" value="NadA"/>
</dbReference>
<dbReference type="PANTHER" id="PTHR30573:SF0">
    <property type="entry name" value="QUINOLINATE SYNTHASE, CHLOROPLASTIC"/>
    <property type="match status" value="1"/>
</dbReference>
<dbReference type="SUPFAM" id="SSF142754">
    <property type="entry name" value="NadA-like"/>
    <property type="match status" value="1"/>
</dbReference>
<dbReference type="GO" id="GO:0034628">
    <property type="term" value="P:'de novo' NAD+ biosynthetic process from L-aspartate"/>
    <property type="evidence" value="ECO:0007669"/>
    <property type="project" value="TreeGrafter"/>
</dbReference>
<comment type="caution">
    <text evidence="10">The sequence shown here is derived from an EMBL/GenBank/DDBJ whole genome shotgun (WGS) entry which is preliminary data.</text>
</comment>
<comment type="cofactor">
    <cofactor evidence="1">
        <name>[4Fe-4S] cluster</name>
        <dbReference type="ChEBI" id="CHEBI:49883"/>
    </cofactor>
</comment>
<dbReference type="NCBIfam" id="NF006878">
    <property type="entry name" value="PRK09375.1-2"/>
    <property type="match status" value="1"/>
</dbReference>
<evidence type="ECO:0000256" key="8">
    <source>
        <dbReference type="ARBA" id="ARBA00023004"/>
    </source>
</evidence>
<evidence type="ECO:0000256" key="4">
    <source>
        <dbReference type="ARBA" id="ARBA00022485"/>
    </source>
</evidence>
<dbReference type="EC" id="2.5.1.72" evidence="3"/>
<dbReference type="GO" id="GO:0005829">
    <property type="term" value="C:cytosol"/>
    <property type="evidence" value="ECO:0007669"/>
    <property type="project" value="TreeGrafter"/>
</dbReference>
<evidence type="ECO:0000256" key="1">
    <source>
        <dbReference type="ARBA" id="ARBA00001966"/>
    </source>
</evidence>
<evidence type="ECO:0000256" key="6">
    <source>
        <dbReference type="ARBA" id="ARBA00022679"/>
    </source>
</evidence>
<accession>A0A645DIG3</accession>
<comment type="pathway">
    <text evidence="2">Cofactor biosynthesis; NAD(+) biosynthesis; quinolinate from iminoaspartate: step 1/1.</text>
</comment>
<evidence type="ECO:0000256" key="5">
    <source>
        <dbReference type="ARBA" id="ARBA00022642"/>
    </source>
</evidence>
<dbReference type="Pfam" id="PF02445">
    <property type="entry name" value="NadA"/>
    <property type="match status" value="1"/>
</dbReference>
<protein>
    <recommendedName>
        <fullName evidence="3">quinolinate synthase</fullName>
        <ecNumber evidence="3">2.5.1.72</ecNumber>
    </recommendedName>
</protein>
<evidence type="ECO:0000313" key="10">
    <source>
        <dbReference type="EMBL" id="MPM89031.1"/>
    </source>
</evidence>